<reference evidence="1 2" key="1">
    <citation type="submission" date="2013-01" db="EMBL/GenBank/DDBJ databases">
        <authorList>
            <person name="Harkins D.M."/>
            <person name="Durkin A.S."/>
            <person name="Brinkac L.M."/>
            <person name="Haft D.H."/>
            <person name="Selengut J.D."/>
            <person name="Sanka R."/>
            <person name="DePew J."/>
            <person name="Purushe J."/>
            <person name="Tulsiani S.M."/>
            <person name="Graham G.C."/>
            <person name="Burns M.-A."/>
            <person name="Dohnt M.F."/>
            <person name="Smythe L.D."/>
            <person name="McKay D.B."/>
            <person name="Craig S.B."/>
            <person name="Vinetz J.M."/>
            <person name="Sutton G.G."/>
            <person name="Nierman W.C."/>
            <person name="Fouts D.E."/>
        </authorList>
    </citation>
    <scope>NUCLEOTIDE SEQUENCE [LARGE SCALE GENOMIC DNA]</scope>
    <source>
        <strain evidence="1 2">LT2116</strain>
    </source>
</reference>
<evidence type="ECO:0000313" key="1">
    <source>
        <dbReference type="EMBL" id="EMF83719.1"/>
    </source>
</evidence>
<dbReference type="Proteomes" id="UP000011770">
    <property type="component" value="Unassembled WGS sequence"/>
</dbReference>
<sequence>MQFAESETFRYSAHSREMVLPSLKKSPILEYECSSLSI</sequence>
<name>M3GCT2_9LEPT</name>
<comment type="caution">
    <text evidence="1">The sequence shown here is derived from an EMBL/GenBank/DDBJ whole genome shotgun (WGS) entry which is preliminary data.</text>
</comment>
<gene>
    <name evidence="1" type="ORF">LEP1GSC188_1209</name>
</gene>
<proteinExistence type="predicted"/>
<protein>
    <submittedName>
        <fullName evidence="1">Uncharacterized protein</fullName>
    </submittedName>
</protein>
<dbReference type="AlphaFoldDB" id="M3GCT2"/>
<organism evidence="1 2">
    <name type="scientific">Leptospira weilii serovar Topaz str. LT2116</name>
    <dbReference type="NCBI Taxonomy" id="1088540"/>
    <lineage>
        <taxon>Bacteria</taxon>
        <taxon>Pseudomonadati</taxon>
        <taxon>Spirochaetota</taxon>
        <taxon>Spirochaetia</taxon>
        <taxon>Leptospirales</taxon>
        <taxon>Leptospiraceae</taxon>
        <taxon>Leptospira</taxon>
    </lineage>
</organism>
<dbReference type="EMBL" id="AHOR02000012">
    <property type="protein sequence ID" value="EMF83719.1"/>
    <property type="molecule type" value="Genomic_DNA"/>
</dbReference>
<evidence type="ECO:0000313" key="2">
    <source>
        <dbReference type="Proteomes" id="UP000011770"/>
    </source>
</evidence>
<accession>M3GCT2</accession>